<comment type="caution">
    <text evidence="1">The sequence shown here is derived from an EMBL/GenBank/DDBJ whole genome shotgun (WGS) entry which is preliminary data.</text>
</comment>
<accession>A0ACC1YCV9</accession>
<dbReference type="EMBL" id="CM051397">
    <property type="protein sequence ID" value="KAJ4721323.1"/>
    <property type="molecule type" value="Genomic_DNA"/>
</dbReference>
<gene>
    <name evidence="1" type="ORF">OWV82_009022</name>
</gene>
<keyword evidence="2" id="KW-1185">Reference proteome</keyword>
<protein>
    <submittedName>
        <fullName evidence="1">Ankyrin repeat family protein</fullName>
    </submittedName>
</protein>
<reference evidence="1 2" key="1">
    <citation type="journal article" date="2023" name="Science">
        <title>Complex scaffold remodeling in plant triterpene biosynthesis.</title>
        <authorList>
            <person name="De La Pena R."/>
            <person name="Hodgson H."/>
            <person name="Liu J.C."/>
            <person name="Stephenson M.J."/>
            <person name="Martin A.C."/>
            <person name="Owen C."/>
            <person name="Harkess A."/>
            <person name="Leebens-Mack J."/>
            <person name="Jimenez L.E."/>
            <person name="Osbourn A."/>
            <person name="Sattely E.S."/>
        </authorList>
    </citation>
    <scope>NUCLEOTIDE SEQUENCE [LARGE SCALE GENOMIC DNA]</scope>
    <source>
        <strain evidence="2">cv. JPN11</strain>
        <tissue evidence="1">Leaf</tissue>
    </source>
</reference>
<proteinExistence type="predicted"/>
<organism evidence="1 2">
    <name type="scientific">Melia azedarach</name>
    <name type="common">Chinaberry tree</name>
    <dbReference type="NCBI Taxonomy" id="155640"/>
    <lineage>
        <taxon>Eukaryota</taxon>
        <taxon>Viridiplantae</taxon>
        <taxon>Streptophyta</taxon>
        <taxon>Embryophyta</taxon>
        <taxon>Tracheophyta</taxon>
        <taxon>Spermatophyta</taxon>
        <taxon>Magnoliopsida</taxon>
        <taxon>eudicotyledons</taxon>
        <taxon>Gunneridae</taxon>
        <taxon>Pentapetalae</taxon>
        <taxon>rosids</taxon>
        <taxon>malvids</taxon>
        <taxon>Sapindales</taxon>
        <taxon>Meliaceae</taxon>
        <taxon>Melia</taxon>
    </lineage>
</organism>
<evidence type="ECO:0000313" key="1">
    <source>
        <dbReference type="EMBL" id="KAJ4721323.1"/>
    </source>
</evidence>
<sequence>MDEMLKKISENGEVDALYSLLVEDPKVLKRIDRLPIVETPLHIAATTGNTRFVMEMVTLKPSFAWKLNPQGLSPMHLALQHGKDHTVKAMIAIDSELVRVKAKGRITPLHYAAAIENLYLLAEFFGACPSSIEELTVKRETAVHIAVKNKKVQAFKVLKGWLLRNNREILKWTDEDGNTALHIATSTNQPQVVKLLIGNVNVNAKNFEDLTAMDIFHLHQDSLDKKIGNILHRARAKRASEIIITPSTLAEKLGRPLSLVEMRDVYFGIIGQSLQKSPNDVRNVILVVATLIATATYQASLSAPGGYWQEDIPPTNTTTTSNNVSQVLKPHRAGEMIFKTSDLIIFLVSNGLGFCSSVLTIIIVIVGLPFSHILYLSMSCLLYAYFTAMALTFPSPTYTDNDLGTANYLLIAFTTVSLTYCIPVMALIQWLSHLGKKLKKTRLKH</sequence>
<dbReference type="Proteomes" id="UP001164539">
    <property type="component" value="Chromosome 4"/>
</dbReference>
<evidence type="ECO:0000313" key="2">
    <source>
        <dbReference type="Proteomes" id="UP001164539"/>
    </source>
</evidence>
<name>A0ACC1YCV9_MELAZ</name>